<accession>A0A4Y2HFL0</accession>
<keyword evidence="2" id="KW-1185">Reference proteome</keyword>
<dbReference type="Proteomes" id="UP000499080">
    <property type="component" value="Unassembled WGS sequence"/>
</dbReference>
<reference evidence="1 2" key="1">
    <citation type="journal article" date="2019" name="Sci. Rep.">
        <title>Orb-weaving spider Araneus ventricosus genome elucidates the spidroin gene catalogue.</title>
        <authorList>
            <person name="Kono N."/>
            <person name="Nakamura H."/>
            <person name="Ohtoshi R."/>
            <person name="Moran D.A.P."/>
            <person name="Shinohara A."/>
            <person name="Yoshida Y."/>
            <person name="Fujiwara M."/>
            <person name="Mori M."/>
            <person name="Tomita M."/>
            <person name="Arakawa K."/>
        </authorList>
    </citation>
    <scope>NUCLEOTIDE SEQUENCE [LARGE SCALE GENOMIC DNA]</scope>
</reference>
<dbReference type="EMBL" id="BGPR01001907">
    <property type="protein sequence ID" value="GBM64078.1"/>
    <property type="molecule type" value="Genomic_DNA"/>
</dbReference>
<evidence type="ECO:0000313" key="1">
    <source>
        <dbReference type="EMBL" id="GBM64078.1"/>
    </source>
</evidence>
<name>A0A4Y2HFL0_ARAVE</name>
<dbReference type="AlphaFoldDB" id="A0A4Y2HFL0"/>
<evidence type="ECO:0000313" key="2">
    <source>
        <dbReference type="Proteomes" id="UP000499080"/>
    </source>
</evidence>
<proteinExistence type="predicted"/>
<sequence>MSEFLATKWMEAAITLQSFRSTPLACYSAEVNATWQRYKSSLIGLGGSTIAFPLGYGNCQAGPSSLFSETLKTLSLANDFVFFSRKVATIRSYR</sequence>
<organism evidence="1 2">
    <name type="scientific">Araneus ventricosus</name>
    <name type="common">Orbweaver spider</name>
    <name type="synonym">Epeira ventricosa</name>
    <dbReference type="NCBI Taxonomy" id="182803"/>
    <lineage>
        <taxon>Eukaryota</taxon>
        <taxon>Metazoa</taxon>
        <taxon>Ecdysozoa</taxon>
        <taxon>Arthropoda</taxon>
        <taxon>Chelicerata</taxon>
        <taxon>Arachnida</taxon>
        <taxon>Araneae</taxon>
        <taxon>Araneomorphae</taxon>
        <taxon>Entelegynae</taxon>
        <taxon>Araneoidea</taxon>
        <taxon>Araneidae</taxon>
        <taxon>Araneus</taxon>
    </lineage>
</organism>
<protein>
    <submittedName>
        <fullName evidence="1">Uncharacterized protein</fullName>
    </submittedName>
</protein>
<gene>
    <name evidence="1" type="ORF">AVEN_120992_1</name>
</gene>
<comment type="caution">
    <text evidence="1">The sequence shown here is derived from an EMBL/GenBank/DDBJ whole genome shotgun (WGS) entry which is preliminary data.</text>
</comment>